<organism evidence="2 3">
    <name type="scientific">Strigomonas culicis</name>
    <dbReference type="NCBI Taxonomy" id="28005"/>
    <lineage>
        <taxon>Eukaryota</taxon>
        <taxon>Discoba</taxon>
        <taxon>Euglenozoa</taxon>
        <taxon>Kinetoplastea</taxon>
        <taxon>Metakinetoplastina</taxon>
        <taxon>Trypanosomatida</taxon>
        <taxon>Trypanosomatidae</taxon>
        <taxon>Strigomonadinae</taxon>
        <taxon>Strigomonas</taxon>
    </lineage>
</organism>
<comment type="caution">
    <text evidence="2">The sequence shown here is derived from an EMBL/GenBank/DDBJ whole genome shotgun (WGS) entry which is preliminary data.</text>
</comment>
<dbReference type="Proteomes" id="UP000015354">
    <property type="component" value="Unassembled WGS sequence"/>
</dbReference>
<evidence type="ECO:0000313" key="2">
    <source>
        <dbReference type="EMBL" id="EPY33001.1"/>
    </source>
</evidence>
<reference evidence="2" key="2">
    <citation type="submission" date="2013-03" db="EMBL/GenBank/DDBJ databases">
        <authorList>
            <person name="Motta M.C.M."/>
            <person name="Martins A.C.A."/>
            <person name="Preta C.M.C.C."/>
            <person name="Silva R."/>
            <person name="de Souza S.S."/>
            <person name="Klein C.C."/>
            <person name="de Almeida L.G.P."/>
            <person name="Cunha O.L."/>
            <person name="Colabardini A.C."/>
            <person name="Lima B.A."/>
            <person name="Machado C.R."/>
            <person name="Soares C.M.A."/>
            <person name="de Menezes C.B.A."/>
            <person name="Bartolomeu D.C."/>
            <person name="Grisard E.C."/>
            <person name="Fantinatti-Garboggini F."/>
            <person name="Rodrigues-Luiz G.F."/>
            <person name="Wagner G."/>
            <person name="Goldman G.H."/>
            <person name="Fietto J.L.R."/>
            <person name="Ciapina L.P."/>
            <person name="Brocchi M."/>
            <person name="Elias M.C."/>
            <person name="Goldman M.H.S."/>
            <person name="Sagot M.-F."/>
            <person name="Pereira M."/>
            <person name="Stoco P.H."/>
            <person name="Teixeira S.M.R."/>
            <person name="de Mendonca-Neto R.P."/>
            <person name="Maciel T.E.F."/>
            <person name="Mendes T.A.O."/>
            <person name="Urmenyi T.P."/>
            <person name="Teixeira M.M.G."/>
            <person name="de Camargo E.F.P."/>
            <person name="de Sousa W."/>
            <person name="Schenkman S."/>
            <person name="de Vasconcelos A.T.R."/>
        </authorList>
    </citation>
    <scope>NUCLEOTIDE SEQUENCE</scope>
</reference>
<evidence type="ECO:0000313" key="1">
    <source>
        <dbReference type="EMBL" id="EPY30929.1"/>
    </source>
</evidence>
<proteinExistence type="predicted"/>
<evidence type="ECO:0000313" key="3">
    <source>
        <dbReference type="Proteomes" id="UP000015354"/>
    </source>
</evidence>
<gene>
    <name evidence="2" type="ORF">STCU_02538</name>
    <name evidence="1" type="ORF">STCU_03774</name>
</gene>
<accession>S9W0J5</accession>
<reference evidence="2 3" key="1">
    <citation type="journal article" date="2013" name="PLoS ONE">
        <title>Predicting the Proteins of Angomonas deanei, Strigomonas culicis and Their Respective Endosymbionts Reveals New Aspects of the Trypanosomatidae Family.</title>
        <authorList>
            <person name="Motta M.C."/>
            <person name="Martins A.C."/>
            <person name="de Souza S.S."/>
            <person name="Catta-Preta C.M."/>
            <person name="Silva R."/>
            <person name="Klein C.C."/>
            <person name="de Almeida L.G."/>
            <person name="de Lima Cunha O."/>
            <person name="Ciapina L.P."/>
            <person name="Brocchi M."/>
            <person name="Colabardini A.C."/>
            <person name="de Araujo Lima B."/>
            <person name="Machado C.R."/>
            <person name="de Almeida Soares C.M."/>
            <person name="Probst C.M."/>
            <person name="de Menezes C.B."/>
            <person name="Thompson C.E."/>
            <person name="Bartholomeu D.C."/>
            <person name="Gradia D.F."/>
            <person name="Pavoni D.P."/>
            <person name="Grisard E.C."/>
            <person name="Fantinatti-Garboggini F."/>
            <person name="Marchini F.K."/>
            <person name="Rodrigues-Luiz G.F."/>
            <person name="Wagner G."/>
            <person name="Goldman G.H."/>
            <person name="Fietto J.L."/>
            <person name="Elias M.C."/>
            <person name="Goldman M.H."/>
            <person name="Sagot M.F."/>
            <person name="Pereira M."/>
            <person name="Stoco P.H."/>
            <person name="de Mendonca-Neto R.P."/>
            <person name="Teixeira S.M."/>
            <person name="Maciel T.E."/>
            <person name="de Oliveira Mendes T.A."/>
            <person name="Urmenyi T.P."/>
            <person name="de Souza W."/>
            <person name="Schenkman S."/>
            <person name="de Vasconcelos A.T."/>
        </authorList>
    </citation>
    <scope>NUCLEOTIDE SEQUENCE [LARGE SCALE GENOMIC DNA]</scope>
</reference>
<sequence>MNHIYFRCSLHFPSLAVRCSMNQKKYIGRQLRPSQLAKEILPADSRWCTACHKSILKKEYSLHAQTLGHRLAVRKLNKMKGISLSMWEKHRGASMDEESKRAAFVEAEYTHFRADQKRREEMEVQKVLRNPFDY</sequence>
<dbReference type="OrthoDB" id="269638at2759"/>
<protein>
    <submittedName>
        <fullName evidence="2">Uncharacterized protein</fullName>
    </submittedName>
</protein>
<dbReference type="EMBL" id="ATMH01002538">
    <property type="protein sequence ID" value="EPY33001.1"/>
    <property type="molecule type" value="Genomic_DNA"/>
</dbReference>
<dbReference type="AlphaFoldDB" id="S9W0J5"/>
<name>S9W0J5_9TRYP</name>
<keyword evidence="3" id="KW-1185">Reference proteome</keyword>
<dbReference type="EMBL" id="ATMH01003774">
    <property type="protein sequence ID" value="EPY30929.1"/>
    <property type="molecule type" value="Genomic_DNA"/>
</dbReference>